<dbReference type="EMBL" id="VLNY01000002">
    <property type="protein sequence ID" value="KAA0023834.1"/>
    <property type="molecule type" value="Genomic_DNA"/>
</dbReference>
<dbReference type="AlphaFoldDB" id="A0A5A7SE34"/>
<organism evidence="6 7">
    <name type="scientific">Antrihabitans cavernicola</name>
    <dbReference type="NCBI Taxonomy" id="2495913"/>
    <lineage>
        <taxon>Bacteria</taxon>
        <taxon>Bacillati</taxon>
        <taxon>Actinomycetota</taxon>
        <taxon>Actinomycetes</taxon>
        <taxon>Mycobacteriales</taxon>
        <taxon>Nocardiaceae</taxon>
        <taxon>Antrihabitans</taxon>
    </lineage>
</organism>
<evidence type="ECO:0000256" key="4">
    <source>
        <dbReference type="PROSITE-ProRule" id="PRU00335"/>
    </source>
</evidence>
<dbReference type="InterPro" id="IPR036271">
    <property type="entry name" value="Tet_transcr_reg_TetR-rel_C_sf"/>
</dbReference>
<evidence type="ECO:0000313" key="6">
    <source>
        <dbReference type="EMBL" id="KAA0023834.1"/>
    </source>
</evidence>
<feature type="DNA-binding region" description="H-T-H motif" evidence="4">
    <location>
        <begin position="31"/>
        <end position="50"/>
    </location>
</feature>
<dbReference type="Proteomes" id="UP000322244">
    <property type="component" value="Unassembled WGS sequence"/>
</dbReference>
<dbReference type="Pfam" id="PF00440">
    <property type="entry name" value="TetR_N"/>
    <property type="match status" value="1"/>
</dbReference>
<dbReference type="PANTHER" id="PTHR30055:SF234">
    <property type="entry name" value="HTH-TYPE TRANSCRIPTIONAL REGULATOR BETI"/>
    <property type="match status" value="1"/>
</dbReference>
<evidence type="ECO:0000259" key="5">
    <source>
        <dbReference type="PROSITE" id="PS50977"/>
    </source>
</evidence>
<comment type="caution">
    <text evidence="6">The sequence shown here is derived from an EMBL/GenBank/DDBJ whole genome shotgun (WGS) entry which is preliminary data.</text>
</comment>
<keyword evidence="7" id="KW-1185">Reference proteome</keyword>
<sequence length="194" mass="20653">MSFVAADDGLRGRLVRAGTDLLGRDGLDGLGLRAITREAGVSHGAPRRYFPTHRDLLAAVARSGFDDLLSRFQPIVAGSEDPTDKLTALGIEFVEFAVDRPAMFELMFRHDPIDGGLVDGAPLREVTLPLFAAIVELVDAAVADCDDAAVRSLALWTNVHGIAVLAANRSVELVAGPVDLRDLIARAVHAHLAV</sequence>
<evidence type="ECO:0000256" key="3">
    <source>
        <dbReference type="ARBA" id="ARBA00023163"/>
    </source>
</evidence>
<dbReference type="SUPFAM" id="SSF48498">
    <property type="entry name" value="Tetracyclin repressor-like, C-terminal domain"/>
    <property type="match status" value="1"/>
</dbReference>
<reference evidence="6 7" key="1">
    <citation type="submission" date="2019-07" db="EMBL/GenBank/DDBJ databases">
        <title>Rhodococcus cavernicolus sp. nov., isolated from a cave.</title>
        <authorList>
            <person name="Lee S.D."/>
        </authorList>
    </citation>
    <scope>NUCLEOTIDE SEQUENCE [LARGE SCALE GENOMIC DNA]</scope>
    <source>
        <strain evidence="6 7">C1-24</strain>
    </source>
</reference>
<evidence type="ECO:0000313" key="7">
    <source>
        <dbReference type="Proteomes" id="UP000322244"/>
    </source>
</evidence>
<gene>
    <name evidence="6" type="ORF">FOY51_04360</name>
</gene>
<dbReference type="PROSITE" id="PS50977">
    <property type="entry name" value="HTH_TETR_2"/>
    <property type="match status" value="1"/>
</dbReference>
<dbReference type="OrthoDB" id="3173376at2"/>
<feature type="domain" description="HTH tetR-type" evidence="5">
    <location>
        <begin position="8"/>
        <end position="68"/>
    </location>
</feature>
<dbReference type="InterPro" id="IPR009057">
    <property type="entry name" value="Homeodomain-like_sf"/>
</dbReference>
<name>A0A5A7SE34_9NOCA</name>
<dbReference type="Pfam" id="PF13305">
    <property type="entry name" value="TetR_C_33"/>
    <property type="match status" value="1"/>
</dbReference>
<keyword evidence="1" id="KW-0805">Transcription regulation</keyword>
<protein>
    <submittedName>
        <fullName evidence="6">TetR/AcrR family transcriptional regulator</fullName>
    </submittedName>
</protein>
<dbReference type="InterPro" id="IPR001647">
    <property type="entry name" value="HTH_TetR"/>
</dbReference>
<keyword evidence="3" id="KW-0804">Transcription</keyword>
<dbReference type="SUPFAM" id="SSF46689">
    <property type="entry name" value="Homeodomain-like"/>
    <property type="match status" value="1"/>
</dbReference>
<evidence type="ECO:0000256" key="2">
    <source>
        <dbReference type="ARBA" id="ARBA00023125"/>
    </source>
</evidence>
<dbReference type="Gene3D" id="1.10.357.10">
    <property type="entry name" value="Tetracycline Repressor, domain 2"/>
    <property type="match status" value="1"/>
</dbReference>
<accession>A0A5A7SE34</accession>
<dbReference type="GO" id="GO:0000976">
    <property type="term" value="F:transcription cis-regulatory region binding"/>
    <property type="evidence" value="ECO:0007669"/>
    <property type="project" value="TreeGrafter"/>
</dbReference>
<keyword evidence="2 4" id="KW-0238">DNA-binding</keyword>
<dbReference type="GO" id="GO:0003700">
    <property type="term" value="F:DNA-binding transcription factor activity"/>
    <property type="evidence" value="ECO:0007669"/>
    <property type="project" value="TreeGrafter"/>
</dbReference>
<dbReference type="InterPro" id="IPR025996">
    <property type="entry name" value="MT1864/Rv1816-like_C"/>
</dbReference>
<dbReference type="InterPro" id="IPR050109">
    <property type="entry name" value="HTH-type_TetR-like_transc_reg"/>
</dbReference>
<proteinExistence type="predicted"/>
<evidence type="ECO:0000256" key="1">
    <source>
        <dbReference type="ARBA" id="ARBA00023015"/>
    </source>
</evidence>
<dbReference type="PANTHER" id="PTHR30055">
    <property type="entry name" value="HTH-TYPE TRANSCRIPTIONAL REGULATOR RUTR"/>
    <property type="match status" value="1"/>
</dbReference>